<feature type="compositionally biased region" description="Gly residues" evidence="7">
    <location>
        <begin position="222"/>
        <end position="231"/>
    </location>
</feature>
<dbReference type="RefSeq" id="WP_328953850.1">
    <property type="nucleotide sequence ID" value="NZ_CP108110.1"/>
</dbReference>
<proteinExistence type="inferred from homology"/>
<dbReference type="EC" id="2.1.1.37" evidence="1"/>
<name>A0ABZ1TVZ3_9ACTN</name>
<reference evidence="8" key="1">
    <citation type="submission" date="2022-10" db="EMBL/GenBank/DDBJ databases">
        <title>The complete genomes of actinobacterial strains from the NBC collection.</title>
        <authorList>
            <person name="Joergensen T.S."/>
            <person name="Alvarez Arevalo M."/>
            <person name="Sterndorff E.B."/>
            <person name="Faurdal D."/>
            <person name="Vuksanovic O."/>
            <person name="Mourched A.-S."/>
            <person name="Charusanti P."/>
            <person name="Shaw S."/>
            <person name="Blin K."/>
            <person name="Weber T."/>
        </authorList>
    </citation>
    <scope>NUCLEOTIDE SEQUENCE</scope>
    <source>
        <strain evidence="8">NBC_00222</strain>
    </source>
</reference>
<dbReference type="PROSITE" id="PS51679">
    <property type="entry name" value="SAM_MT_C5"/>
    <property type="match status" value="1"/>
</dbReference>
<protein>
    <recommendedName>
        <fullName evidence="1">DNA (cytosine-5-)-methyltransferase</fullName>
        <ecNumber evidence="1">2.1.1.37</ecNumber>
    </recommendedName>
</protein>
<keyword evidence="5" id="KW-0680">Restriction system</keyword>
<dbReference type="Pfam" id="PF00145">
    <property type="entry name" value="DNA_methylase"/>
    <property type="match status" value="2"/>
</dbReference>
<dbReference type="Proteomes" id="UP001432222">
    <property type="component" value="Chromosome"/>
</dbReference>
<evidence type="ECO:0000256" key="5">
    <source>
        <dbReference type="ARBA" id="ARBA00022747"/>
    </source>
</evidence>
<dbReference type="Gene3D" id="3.90.120.10">
    <property type="entry name" value="DNA Methylase, subunit A, domain 2"/>
    <property type="match status" value="1"/>
</dbReference>
<organism evidence="8 9">
    <name type="scientific">Kitasatospora purpeofusca</name>
    <dbReference type="NCBI Taxonomy" id="67352"/>
    <lineage>
        <taxon>Bacteria</taxon>
        <taxon>Bacillati</taxon>
        <taxon>Actinomycetota</taxon>
        <taxon>Actinomycetes</taxon>
        <taxon>Kitasatosporales</taxon>
        <taxon>Streptomycetaceae</taxon>
        <taxon>Kitasatospora</taxon>
    </lineage>
</organism>
<accession>A0ABZ1TVZ3</accession>
<comment type="similarity">
    <text evidence="6">Belongs to the class I-like SAM-binding methyltransferase superfamily. C5-methyltransferase family.</text>
</comment>
<dbReference type="PANTHER" id="PTHR10629">
    <property type="entry name" value="CYTOSINE-SPECIFIC METHYLTRANSFERASE"/>
    <property type="match status" value="1"/>
</dbReference>
<gene>
    <name evidence="8" type="ORF">OHA16_07380</name>
</gene>
<dbReference type="Gene3D" id="3.40.50.150">
    <property type="entry name" value="Vaccinia Virus protein VP39"/>
    <property type="match status" value="1"/>
</dbReference>
<keyword evidence="9" id="KW-1185">Reference proteome</keyword>
<keyword evidence="3 6" id="KW-0808">Transferase</keyword>
<keyword evidence="4 6" id="KW-0949">S-adenosyl-L-methionine</keyword>
<dbReference type="GO" id="GO:0032259">
    <property type="term" value="P:methylation"/>
    <property type="evidence" value="ECO:0007669"/>
    <property type="project" value="UniProtKB-KW"/>
</dbReference>
<dbReference type="PRINTS" id="PR00105">
    <property type="entry name" value="C5METTRFRASE"/>
</dbReference>
<evidence type="ECO:0000256" key="4">
    <source>
        <dbReference type="ARBA" id="ARBA00022691"/>
    </source>
</evidence>
<dbReference type="SUPFAM" id="SSF53335">
    <property type="entry name" value="S-adenosyl-L-methionine-dependent methyltransferases"/>
    <property type="match status" value="1"/>
</dbReference>
<dbReference type="EMBL" id="CP108110">
    <property type="protein sequence ID" value="WUQ82806.1"/>
    <property type="molecule type" value="Genomic_DNA"/>
</dbReference>
<evidence type="ECO:0000256" key="1">
    <source>
        <dbReference type="ARBA" id="ARBA00011975"/>
    </source>
</evidence>
<evidence type="ECO:0000256" key="3">
    <source>
        <dbReference type="ARBA" id="ARBA00022679"/>
    </source>
</evidence>
<dbReference type="InterPro" id="IPR001525">
    <property type="entry name" value="C5_MeTfrase"/>
</dbReference>
<dbReference type="InterPro" id="IPR029063">
    <property type="entry name" value="SAM-dependent_MTases_sf"/>
</dbReference>
<dbReference type="GO" id="GO:0008168">
    <property type="term" value="F:methyltransferase activity"/>
    <property type="evidence" value="ECO:0007669"/>
    <property type="project" value="UniProtKB-KW"/>
</dbReference>
<dbReference type="InterPro" id="IPR050390">
    <property type="entry name" value="C5-Methyltransferase"/>
</dbReference>
<feature type="region of interest" description="Disordered" evidence="7">
    <location>
        <begin position="216"/>
        <end position="237"/>
    </location>
</feature>
<evidence type="ECO:0000256" key="6">
    <source>
        <dbReference type="PROSITE-ProRule" id="PRU01016"/>
    </source>
</evidence>
<evidence type="ECO:0000256" key="2">
    <source>
        <dbReference type="ARBA" id="ARBA00022603"/>
    </source>
</evidence>
<evidence type="ECO:0000313" key="8">
    <source>
        <dbReference type="EMBL" id="WUQ82806.1"/>
    </source>
</evidence>
<keyword evidence="2 6" id="KW-0489">Methyltransferase</keyword>
<dbReference type="PANTHER" id="PTHR10629:SF52">
    <property type="entry name" value="DNA (CYTOSINE-5)-METHYLTRANSFERASE 1"/>
    <property type="match status" value="1"/>
</dbReference>
<evidence type="ECO:0000313" key="9">
    <source>
        <dbReference type="Proteomes" id="UP001432222"/>
    </source>
</evidence>
<sequence>MRSRRFTSLEICSGVGAQALGLERAGFDPVMLIDNEDNACRTVRLNRPRWDVRCEDVVDFDPEDHPQTYDVDLLSGGLPRIKSAAAGRSGNNTERTVLRAAVLLMTAVRPRALMLENLPDLVAKDAFAEDRSWIEEELAHAGYRSYWAVLNAVDFGVPQNRRSSFLVAFADRGGVDFCWPRPVDCPPPTVGQALGASMASRGWTGAEQWAEHADRPAPALVGGSGNHGGPDLGPTGTKRAWAALGVEGKSLSNNPPDADFPFDGRPRISLRQAATIQAIPDEWVVHGLKTPAYRQIGHALPPPLAEAVGSSIAAALAG</sequence>
<evidence type="ECO:0000256" key="7">
    <source>
        <dbReference type="SAM" id="MobiDB-lite"/>
    </source>
</evidence>
<comment type="caution">
    <text evidence="6">Lacks conserved residue(s) required for the propagation of feature annotation.</text>
</comment>